<evidence type="ECO:0000256" key="1">
    <source>
        <dbReference type="ARBA" id="ARBA00004123"/>
    </source>
</evidence>
<evidence type="ECO:0000256" key="8">
    <source>
        <dbReference type="RuleBase" id="RU004549"/>
    </source>
</evidence>
<dbReference type="InterPro" id="IPR053793">
    <property type="entry name" value="PB1-like"/>
</dbReference>
<dbReference type="PANTHER" id="PTHR31734:SF38">
    <property type="entry name" value="AUXIN-RESPONSIVE PROTEIN IAA29"/>
    <property type="match status" value="1"/>
</dbReference>
<dbReference type="FunCoup" id="A0A200PNT0">
    <property type="interactions" value="184"/>
</dbReference>
<dbReference type="OrthoDB" id="778717at2759"/>
<feature type="compositionally biased region" description="Polar residues" evidence="9">
    <location>
        <begin position="57"/>
        <end position="69"/>
    </location>
</feature>
<dbReference type="AlphaFoldDB" id="A0A200PNT0"/>
<dbReference type="Proteomes" id="UP000195402">
    <property type="component" value="Unassembled WGS sequence"/>
</dbReference>
<dbReference type="InterPro" id="IPR003311">
    <property type="entry name" value="AUX_IAA"/>
</dbReference>
<dbReference type="EMBL" id="MVGT01004388">
    <property type="protein sequence ID" value="OUZ99873.1"/>
    <property type="molecule type" value="Genomic_DNA"/>
</dbReference>
<evidence type="ECO:0000256" key="2">
    <source>
        <dbReference type="ARBA" id="ARBA00006728"/>
    </source>
</evidence>
<reference evidence="11 12" key="1">
    <citation type="journal article" date="2017" name="Mol. Plant">
        <title>The Genome of Medicinal Plant Macleaya cordata Provides New Insights into Benzylisoquinoline Alkaloids Metabolism.</title>
        <authorList>
            <person name="Liu X."/>
            <person name="Liu Y."/>
            <person name="Huang P."/>
            <person name="Ma Y."/>
            <person name="Qing Z."/>
            <person name="Tang Q."/>
            <person name="Cao H."/>
            <person name="Cheng P."/>
            <person name="Zheng Y."/>
            <person name="Yuan Z."/>
            <person name="Zhou Y."/>
            <person name="Liu J."/>
            <person name="Tang Z."/>
            <person name="Zhuo Y."/>
            <person name="Zhang Y."/>
            <person name="Yu L."/>
            <person name="Huang J."/>
            <person name="Yang P."/>
            <person name="Peng Q."/>
            <person name="Zhang J."/>
            <person name="Jiang W."/>
            <person name="Zhang Z."/>
            <person name="Lin K."/>
            <person name="Ro D.K."/>
            <person name="Chen X."/>
            <person name="Xiong X."/>
            <person name="Shang Y."/>
            <person name="Huang S."/>
            <person name="Zeng J."/>
        </authorList>
    </citation>
    <scope>NUCLEOTIDE SEQUENCE [LARGE SCALE GENOMIC DNA]</scope>
    <source>
        <strain evidence="12">cv. BLH2017</strain>
        <tissue evidence="11">Root</tissue>
    </source>
</reference>
<dbReference type="GO" id="GO:0009734">
    <property type="term" value="P:auxin-activated signaling pathway"/>
    <property type="evidence" value="ECO:0007669"/>
    <property type="project" value="UniProtKB-UniRule"/>
</dbReference>
<gene>
    <name evidence="11" type="ORF">BVC80_9067g62</name>
</gene>
<evidence type="ECO:0000256" key="5">
    <source>
        <dbReference type="ARBA" id="ARBA00023163"/>
    </source>
</evidence>
<feature type="compositionally biased region" description="Basic and acidic residues" evidence="9">
    <location>
        <begin position="138"/>
        <end position="155"/>
    </location>
</feature>
<evidence type="ECO:0000256" key="4">
    <source>
        <dbReference type="ARBA" id="ARBA00023015"/>
    </source>
</evidence>
<evidence type="ECO:0000256" key="3">
    <source>
        <dbReference type="ARBA" id="ARBA00022491"/>
    </source>
</evidence>
<evidence type="ECO:0000256" key="9">
    <source>
        <dbReference type="SAM" id="MobiDB-lite"/>
    </source>
</evidence>
<dbReference type="STRING" id="56857.A0A200PNT0"/>
<keyword evidence="7 8" id="KW-0927">Auxin signaling pathway</keyword>
<feature type="region of interest" description="Disordered" evidence="9">
    <location>
        <begin position="51"/>
        <end position="91"/>
    </location>
</feature>
<dbReference type="OMA" id="WRKKQFH"/>
<feature type="compositionally biased region" description="Polar residues" evidence="9">
    <location>
        <begin position="21"/>
        <end position="38"/>
    </location>
</feature>
<accession>A0A200PNT0</accession>
<comment type="caution">
    <text evidence="11">The sequence shown here is derived from an EMBL/GenBank/DDBJ whole genome shotgun (WGS) entry which is preliminary data.</text>
</comment>
<keyword evidence="3 8" id="KW-0678">Repressor</keyword>
<name>A0A200PNT0_MACCD</name>
<feature type="region of interest" description="Disordered" evidence="9">
    <location>
        <begin position="129"/>
        <end position="168"/>
    </location>
</feature>
<comment type="subcellular location">
    <subcellularLocation>
        <location evidence="1 8">Nucleus</location>
    </subcellularLocation>
</comment>
<keyword evidence="5 8" id="KW-0804">Transcription</keyword>
<evidence type="ECO:0000256" key="7">
    <source>
        <dbReference type="ARBA" id="ARBA00023294"/>
    </source>
</evidence>
<comment type="subunit">
    <text evidence="8">Homodimers and heterodimers.</text>
</comment>
<sequence>MSIRLGFDLNNQIYEPKDNFGSETSTWSTSSNYTDGTYLESNKNKRRFDKAFDDDQNTNSSSSIETQKTLPLLSWNDQPNEEEEDDDHLNRSIKRNCYTMNNQVEEEASSVVGWPPVKSWMKKKLHQHYHNPHNQHHHDHDQDGCVDDEDHRREGNGNGNGNGSGASNSKYVKVMMEGMPIGRKVDLSVHQSYQTLTTTLINMFGKYNEKGVKGLKDGTRYTLTYQDKEGDWLLVGDVPWQTFIRSVQRLKILREGC</sequence>
<dbReference type="GO" id="GO:0005634">
    <property type="term" value="C:nucleus"/>
    <property type="evidence" value="ECO:0007669"/>
    <property type="project" value="UniProtKB-SubCell"/>
</dbReference>
<feature type="domain" description="PB1" evidence="10">
    <location>
        <begin position="169"/>
        <end position="257"/>
    </location>
</feature>
<dbReference type="SUPFAM" id="SSF54277">
    <property type="entry name" value="CAD &amp; PB1 domains"/>
    <property type="match status" value="1"/>
</dbReference>
<evidence type="ECO:0000313" key="12">
    <source>
        <dbReference type="Proteomes" id="UP000195402"/>
    </source>
</evidence>
<organism evidence="11 12">
    <name type="scientific">Macleaya cordata</name>
    <name type="common">Five-seeded plume-poppy</name>
    <name type="synonym">Bocconia cordata</name>
    <dbReference type="NCBI Taxonomy" id="56857"/>
    <lineage>
        <taxon>Eukaryota</taxon>
        <taxon>Viridiplantae</taxon>
        <taxon>Streptophyta</taxon>
        <taxon>Embryophyta</taxon>
        <taxon>Tracheophyta</taxon>
        <taxon>Spermatophyta</taxon>
        <taxon>Magnoliopsida</taxon>
        <taxon>Ranunculales</taxon>
        <taxon>Papaveraceae</taxon>
        <taxon>Papaveroideae</taxon>
        <taxon>Macleaya</taxon>
    </lineage>
</organism>
<dbReference type="GO" id="GO:0006355">
    <property type="term" value="P:regulation of DNA-templated transcription"/>
    <property type="evidence" value="ECO:0007669"/>
    <property type="project" value="InterPro"/>
</dbReference>
<dbReference type="InParanoid" id="A0A200PNT0"/>
<dbReference type="Gene3D" id="3.10.20.90">
    <property type="entry name" value="Phosphatidylinositol 3-kinase Catalytic Subunit, Chain A, domain 1"/>
    <property type="match status" value="1"/>
</dbReference>
<dbReference type="PROSITE" id="PS51745">
    <property type="entry name" value="PB1"/>
    <property type="match status" value="1"/>
</dbReference>
<evidence type="ECO:0000256" key="6">
    <source>
        <dbReference type="ARBA" id="ARBA00023242"/>
    </source>
</evidence>
<feature type="region of interest" description="Disordered" evidence="9">
    <location>
        <begin position="16"/>
        <end position="38"/>
    </location>
</feature>
<evidence type="ECO:0000313" key="11">
    <source>
        <dbReference type="EMBL" id="OUZ99873.1"/>
    </source>
</evidence>
<protein>
    <recommendedName>
        <fullName evidence="8">Auxin-responsive protein</fullName>
    </recommendedName>
</protein>
<comment type="similarity">
    <text evidence="2 8">Belongs to the Aux/IAA family.</text>
</comment>
<keyword evidence="12" id="KW-1185">Reference proteome</keyword>
<dbReference type="Pfam" id="PF02309">
    <property type="entry name" value="AUX_IAA"/>
    <property type="match status" value="1"/>
</dbReference>
<evidence type="ECO:0000259" key="10">
    <source>
        <dbReference type="PROSITE" id="PS51745"/>
    </source>
</evidence>
<keyword evidence="6 8" id="KW-0539">Nucleus</keyword>
<dbReference type="PANTHER" id="PTHR31734">
    <property type="entry name" value="AUXIN-RESPONSIVE PROTEIN IAA17"/>
    <property type="match status" value="1"/>
</dbReference>
<proteinExistence type="inferred from homology"/>
<dbReference type="InterPro" id="IPR033389">
    <property type="entry name" value="AUX/IAA_dom"/>
</dbReference>
<keyword evidence="4 8" id="KW-0805">Transcription regulation</keyword>
<comment type="function">
    <text evidence="8">Aux/IAA proteins are short-lived transcriptional factors that function as repressors of early auxin response genes at low auxin concentrations.</text>
</comment>